<dbReference type="InterPro" id="IPR025943">
    <property type="entry name" value="Sigma_54_int_dom_ATP-bd_2"/>
</dbReference>
<dbReference type="InterPro" id="IPR002197">
    <property type="entry name" value="HTH_Fis"/>
</dbReference>
<accession>A0A1H8S882</accession>
<dbReference type="CDD" id="cd00009">
    <property type="entry name" value="AAA"/>
    <property type="match status" value="1"/>
</dbReference>
<dbReference type="CDD" id="cd00130">
    <property type="entry name" value="PAS"/>
    <property type="match status" value="1"/>
</dbReference>
<dbReference type="SMART" id="SM00091">
    <property type="entry name" value="PAS"/>
    <property type="match status" value="1"/>
</dbReference>
<reference evidence="8 9" key="1">
    <citation type="submission" date="2016-10" db="EMBL/GenBank/DDBJ databases">
        <authorList>
            <person name="de Groot N.N."/>
        </authorList>
    </citation>
    <scope>NUCLEOTIDE SEQUENCE [LARGE SCALE GENOMIC DNA]</scope>
    <source>
        <strain evidence="8 9">CGMCC 1.6291</strain>
    </source>
</reference>
<dbReference type="InterPro" id="IPR027417">
    <property type="entry name" value="P-loop_NTPase"/>
</dbReference>
<dbReference type="InterPro" id="IPR000014">
    <property type="entry name" value="PAS"/>
</dbReference>
<evidence type="ECO:0000259" key="6">
    <source>
        <dbReference type="PROSITE" id="PS50045"/>
    </source>
</evidence>
<dbReference type="SUPFAM" id="SSF46689">
    <property type="entry name" value="Homeodomain-like"/>
    <property type="match status" value="1"/>
</dbReference>
<keyword evidence="2" id="KW-0067">ATP-binding</keyword>
<dbReference type="AlphaFoldDB" id="A0A1H8S882"/>
<evidence type="ECO:0000256" key="5">
    <source>
        <dbReference type="ARBA" id="ARBA00023163"/>
    </source>
</evidence>
<keyword evidence="5" id="KW-0804">Transcription</keyword>
<feature type="domain" description="Sigma-54 factor interaction" evidence="6">
    <location>
        <begin position="158"/>
        <end position="387"/>
    </location>
</feature>
<evidence type="ECO:0000256" key="1">
    <source>
        <dbReference type="ARBA" id="ARBA00022741"/>
    </source>
</evidence>
<dbReference type="InterPro" id="IPR009057">
    <property type="entry name" value="Homeodomain-like_sf"/>
</dbReference>
<dbReference type="PROSITE" id="PS00676">
    <property type="entry name" value="SIGMA54_INTERACT_2"/>
    <property type="match status" value="1"/>
</dbReference>
<evidence type="ECO:0000313" key="8">
    <source>
        <dbReference type="EMBL" id="SEO74383.1"/>
    </source>
</evidence>
<dbReference type="InterPro" id="IPR058031">
    <property type="entry name" value="AAA_lid_NorR"/>
</dbReference>
<dbReference type="SUPFAM" id="SSF52540">
    <property type="entry name" value="P-loop containing nucleoside triphosphate hydrolases"/>
    <property type="match status" value="1"/>
</dbReference>
<sequence>MTAGGGSSRGPFMGIPRHLLTTLLPLLEEATAGAIAVDSDARITWINASYARLIGDAPERLVGRAIREVIPATRMPETVRTGQPRLLDIMEFRDQQLVVSRLPVEEDGVVVGALAFVLYDDLQPLAPLMSKYRRLQDDLAAARRALARRTARYSLSDFVGASPAALDVKRRARLAAGRDTPTLLLGETGTGKEILAQAIHSASARADRPFVGVNLAAVPENLLEAEFFGVAPGAYTGAGQRTREGKFQLAHGGTLFLDEIGDMPLALQAKLLRVLEEQQVEPLGSNQVQQVDVRVIAATSRDIGAMLADGTFRSDLYYRLNVLEIRVPPLRERLQDLGILCEALLEDIALGGELHAELTSDALAVLELYHWPGNIRELRNTLEQAMTMNEGEGALSANEVHAVLPGGRDNGSPAATSAAMVRPLAETVADAEQAAIESALRAAGGNRSRAARLLGISRSVLYEKLSKLS</sequence>
<gene>
    <name evidence="8" type="ORF">SAMN04488052_102548</name>
</gene>
<protein>
    <submittedName>
        <fullName evidence="8">Transcriptional regulator containing PAS, AAA-type ATPase, and DNA-binding Fis domains</fullName>
    </submittedName>
</protein>
<dbReference type="PANTHER" id="PTHR32071:SF99">
    <property type="entry name" value="TRANSCRIPTIONAL REGULATORY PROTEIN"/>
    <property type="match status" value="1"/>
</dbReference>
<dbReference type="STRING" id="406100.SAMN04488052_102548"/>
<dbReference type="SMART" id="SM00382">
    <property type="entry name" value="AAA"/>
    <property type="match status" value="1"/>
</dbReference>
<dbReference type="GO" id="GO:0043565">
    <property type="term" value="F:sequence-specific DNA binding"/>
    <property type="evidence" value="ECO:0007669"/>
    <property type="project" value="InterPro"/>
</dbReference>
<dbReference type="PANTHER" id="PTHR32071">
    <property type="entry name" value="TRANSCRIPTIONAL REGULATORY PROTEIN"/>
    <property type="match status" value="1"/>
</dbReference>
<evidence type="ECO:0000313" key="9">
    <source>
        <dbReference type="Proteomes" id="UP000199657"/>
    </source>
</evidence>
<evidence type="ECO:0000259" key="7">
    <source>
        <dbReference type="PROSITE" id="PS50112"/>
    </source>
</evidence>
<proteinExistence type="predicted"/>
<dbReference type="Gene3D" id="1.10.8.60">
    <property type="match status" value="1"/>
</dbReference>
<dbReference type="Gene3D" id="3.30.450.20">
    <property type="entry name" value="PAS domain"/>
    <property type="match status" value="1"/>
</dbReference>
<dbReference type="PROSITE" id="PS00688">
    <property type="entry name" value="SIGMA54_INTERACT_3"/>
    <property type="match status" value="1"/>
</dbReference>
<feature type="domain" description="PAS" evidence="7">
    <location>
        <begin position="19"/>
        <end position="70"/>
    </location>
</feature>
<dbReference type="FunFam" id="3.40.50.300:FF:000006">
    <property type="entry name" value="DNA-binding transcriptional regulator NtrC"/>
    <property type="match status" value="1"/>
</dbReference>
<keyword evidence="3" id="KW-0805">Transcription regulation</keyword>
<keyword evidence="4 8" id="KW-0238">DNA-binding</keyword>
<dbReference type="GO" id="GO:0005524">
    <property type="term" value="F:ATP binding"/>
    <property type="evidence" value="ECO:0007669"/>
    <property type="project" value="UniProtKB-KW"/>
</dbReference>
<evidence type="ECO:0000256" key="3">
    <source>
        <dbReference type="ARBA" id="ARBA00023015"/>
    </source>
</evidence>
<dbReference type="Pfam" id="PF08448">
    <property type="entry name" value="PAS_4"/>
    <property type="match status" value="1"/>
</dbReference>
<dbReference type="InterPro" id="IPR003593">
    <property type="entry name" value="AAA+_ATPase"/>
</dbReference>
<dbReference type="EMBL" id="FOEG01000002">
    <property type="protein sequence ID" value="SEO74383.1"/>
    <property type="molecule type" value="Genomic_DNA"/>
</dbReference>
<dbReference type="RefSeq" id="WP_245753973.1">
    <property type="nucleotide sequence ID" value="NZ_FOEG01000002.1"/>
</dbReference>
<dbReference type="InterPro" id="IPR025944">
    <property type="entry name" value="Sigma_54_int_dom_CS"/>
</dbReference>
<name>A0A1H8S882_9GAMM</name>
<organism evidence="8 9">
    <name type="scientific">Aquisalimonas asiatica</name>
    <dbReference type="NCBI Taxonomy" id="406100"/>
    <lineage>
        <taxon>Bacteria</taxon>
        <taxon>Pseudomonadati</taxon>
        <taxon>Pseudomonadota</taxon>
        <taxon>Gammaproteobacteria</taxon>
        <taxon>Chromatiales</taxon>
        <taxon>Ectothiorhodospiraceae</taxon>
        <taxon>Aquisalimonas</taxon>
    </lineage>
</organism>
<dbReference type="Pfam" id="PF00158">
    <property type="entry name" value="Sigma54_activat"/>
    <property type="match status" value="1"/>
</dbReference>
<evidence type="ECO:0000256" key="2">
    <source>
        <dbReference type="ARBA" id="ARBA00022840"/>
    </source>
</evidence>
<dbReference type="InterPro" id="IPR035965">
    <property type="entry name" value="PAS-like_dom_sf"/>
</dbReference>
<dbReference type="PROSITE" id="PS50112">
    <property type="entry name" value="PAS"/>
    <property type="match status" value="1"/>
</dbReference>
<dbReference type="SUPFAM" id="SSF55785">
    <property type="entry name" value="PYP-like sensor domain (PAS domain)"/>
    <property type="match status" value="1"/>
</dbReference>
<dbReference type="Pfam" id="PF02954">
    <property type="entry name" value="HTH_8"/>
    <property type="match status" value="1"/>
</dbReference>
<dbReference type="Gene3D" id="1.10.10.60">
    <property type="entry name" value="Homeodomain-like"/>
    <property type="match status" value="1"/>
</dbReference>
<dbReference type="PROSITE" id="PS50045">
    <property type="entry name" value="SIGMA54_INTERACT_4"/>
    <property type="match status" value="1"/>
</dbReference>
<dbReference type="Pfam" id="PF25601">
    <property type="entry name" value="AAA_lid_14"/>
    <property type="match status" value="1"/>
</dbReference>
<dbReference type="InterPro" id="IPR002078">
    <property type="entry name" value="Sigma_54_int"/>
</dbReference>
<evidence type="ECO:0000256" key="4">
    <source>
        <dbReference type="ARBA" id="ARBA00023125"/>
    </source>
</evidence>
<dbReference type="PRINTS" id="PR01590">
    <property type="entry name" value="HTHFIS"/>
</dbReference>
<keyword evidence="1" id="KW-0547">Nucleotide-binding</keyword>
<dbReference type="Proteomes" id="UP000199657">
    <property type="component" value="Unassembled WGS sequence"/>
</dbReference>
<dbReference type="Gene3D" id="3.40.50.300">
    <property type="entry name" value="P-loop containing nucleotide triphosphate hydrolases"/>
    <property type="match status" value="1"/>
</dbReference>
<dbReference type="InterPro" id="IPR013656">
    <property type="entry name" value="PAS_4"/>
</dbReference>
<keyword evidence="9" id="KW-1185">Reference proteome</keyword>
<dbReference type="GO" id="GO:0006355">
    <property type="term" value="P:regulation of DNA-templated transcription"/>
    <property type="evidence" value="ECO:0007669"/>
    <property type="project" value="InterPro"/>
</dbReference>